<evidence type="ECO:0000256" key="3">
    <source>
        <dbReference type="ARBA" id="ARBA00023163"/>
    </source>
</evidence>
<dbReference type="PROSITE" id="PS50977">
    <property type="entry name" value="HTH_TETR_2"/>
    <property type="match status" value="1"/>
</dbReference>
<proteinExistence type="predicted"/>
<dbReference type="Gene3D" id="1.10.10.60">
    <property type="entry name" value="Homeodomain-like"/>
    <property type="match status" value="1"/>
</dbReference>
<evidence type="ECO:0000313" key="6">
    <source>
        <dbReference type="EMBL" id="HFC97369.1"/>
    </source>
</evidence>
<organism evidence="6">
    <name type="scientific">Thermosulfurimonas dismutans</name>
    <dbReference type="NCBI Taxonomy" id="999894"/>
    <lineage>
        <taxon>Bacteria</taxon>
        <taxon>Pseudomonadati</taxon>
        <taxon>Thermodesulfobacteriota</taxon>
        <taxon>Thermodesulfobacteria</taxon>
        <taxon>Thermodesulfobacteriales</taxon>
        <taxon>Thermodesulfobacteriaceae</taxon>
        <taxon>Thermosulfurimonas</taxon>
    </lineage>
</organism>
<keyword evidence="1" id="KW-0805">Transcription regulation</keyword>
<dbReference type="EMBL" id="DRMH01000027">
    <property type="protein sequence ID" value="HFC97369.1"/>
    <property type="molecule type" value="Genomic_DNA"/>
</dbReference>
<keyword evidence="2 4" id="KW-0238">DNA-binding</keyword>
<dbReference type="InterPro" id="IPR023772">
    <property type="entry name" value="DNA-bd_HTH_TetR-type_CS"/>
</dbReference>
<dbReference type="Proteomes" id="UP000886043">
    <property type="component" value="Unassembled WGS sequence"/>
</dbReference>
<protein>
    <submittedName>
        <fullName evidence="6">TetR family transcriptional regulator</fullName>
    </submittedName>
</protein>
<evidence type="ECO:0000256" key="2">
    <source>
        <dbReference type="ARBA" id="ARBA00023125"/>
    </source>
</evidence>
<feature type="DNA-binding region" description="H-T-H motif" evidence="4">
    <location>
        <begin position="27"/>
        <end position="46"/>
    </location>
</feature>
<dbReference type="Gene3D" id="1.10.357.10">
    <property type="entry name" value="Tetracycline Repressor, domain 2"/>
    <property type="match status" value="1"/>
</dbReference>
<dbReference type="InterPro" id="IPR009057">
    <property type="entry name" value="Homeodomain-like_sf"/>
</dbReference>
<dbReference type="InterPro" id="IPR011075">
    <property type="entry name" value="TetR_C"/>
</dbReference>
<reference evidence="6" key="1">
    <citation type="journal article" date="2020" name="mSystems">
        <title>Genome- and Community-Level Interaction Insights into Carbon Utilization and Element Cycling Functions of Hydrothermarchaeota in Hydrothermal Sediment.</title>
        <authorList>
            <person name="Zhou Z."/>
            <person name="Liu Y."/>
            <person name="Xu W."/>
            <person name="Pan J."/>
            <person name="Luo Z.H."/>
            <person name="Li M."/>
        </authorList>
    </citation>
    <scope>NUCLEOTIDE SEQUENCE [LARGE SCALE GENOMIC DNA]</scope>
    <source>
        <strain evidence="6">HyVt-483</strain>
    </source>
</reference>
<dbReference type="PRINTS" id="PR00455">
    <property type="entry name" value="HTHTETR"/>
</dbReference>
<accession>A0A7C3CP47</accession>
<dbReference type="Pfam" id="PF00440">
    <property type="entry name" value="TetR_N"/>
    <property type="match status" value="1"/>
</dbReference>
<keyword evidence="3" id="KW-0804">Transcription</keyword>
<dbReference type="Pfam" id="PF16925">
    <property type="entry name" value="TetR_C_13"/>
    <property type="match status" value="1"/>
</dbReference>
<sequence length="197" mass="22051">MRGKVTRDRIIQEALKLFQEKGISETSMADLERAAGVSKGALYFHFSSKEDLALAALARARDLFKQFLEEAFAEGPPRKSLRKFLEKIYQKMEEDGFRTGCLFGNTAIEVANRESPIRDFLEETFEDWKEELATVLLQAQNRGCLSEEESPEDLALFIIAALEGALLLSRLKKDGGPLKTVIRVLEALIPLKDGGIS</sequence>
<dbReference type="PANTHER" id="PTHR47506:SF1">
    <property type="entry name" value="HTH-TYPE TRANSCRIPTIONAL REGULATOR YJDC"/>
    <property type="match status" value="1"/>
</dbReference>
<dbReference type="AlphaFoldDB" id="A0A7C3CP47"/>
<comment type="caution">
    <text evidence="6">The sequence shown here is derived from an EMBL/GenBank/DDBJ whole genome shotgun (WGS) entry which is preliminary data.</text>
</comment>
<dbReference type="GO" id="GO:0003677">
    <property type="term" value="F:DNA binding"/>
    <property type="evidence" value="ECO:0007669"/>
    <property type="project" value="UniProtKB-UniRule"/>
</dbReference>
<evidence type="ECO:0000256" key="1">
    <source>
        <dbReference type="ARBA" id="ARBA00023015"/>
    </source>
</evidence>
<name>A0A7C3CP47_9BACT</name>
<dbReference type="PROSITE" id="PS01081">
    <property type="entry name" value="HTH_TETR_1"/>
    <property type="match status" value="1"/>
</dbReference>
<dbReference type="InterPro" id="IPR001647">
    <property type="entry name" value="HTH_TetR"/>
</dbReference>
<evidence type="ECO:0000256" key="4">
    <source>
        <dbReference type="PROSITE-ProRule" id="PRU00335"/>
    </source>
</evidence>
<dbReference type="PANTHER" id="PTHR47506">
    <property type="entry name" value="TRANSCRIPTIONAL REGULATORY PROTEIN"/>
    <property type="match status" value="1"/>
</dbReference>
<dbReference type="InterPro" id="IPR036271">
    <property type="entry name" value="Tet_transcr_reg_TetR-rel_C_sf"/>
</dbReference>
<dbReference type="SUPFAM" id="SSF48498">
    <property type="entry name" value="Tetracyclin repressor-like, C-terminal domain"/>
    <property type="match status" value="1"/>
</dbReference>
<feature type="domain" description="HTH tetR-type" evidence="5">
    <location>
        <begin position="4"/>
        <end position="64"/>
    </location>
</feature>
<evidence type="ECO:0000259" key="5">
    <source>
        <dbReference type="PROSITE" id="PS50977"/>
    </source>
</evidence>
<dbReference type="SUPFAM" id="SSF46689">
    <property type="entry name" value="Homeodomain-like"/>
    <property type="match status" value="1"/>
</dbReference>
<gene>
    <name evidence="6" type="ORF">ENJ40_02770</name>
</gene>